<dbReference type="Gene3D" id="1.25.40.10">
    <property type="entry name" value="Tetratricopeptide repeat domain"/>
    <property type="match status" value="1"/>
</dbReference>
<dbReference type="SUPFAM" id="SSF46894">
    <property type="entry name" value="C-terminal effector domain of the bipartite response regulators"/>
    <property type="match status" value="1"/>
</dbReference>
<dbReference type="Proteomes" id="UP000737171">
    <property type="component" value="Unassembled WGS sequence"/>
</dbReference>
<dbReference type="CDD" id="cd00383">
    <property type="entry name" value="trans_reg_C"/>
    <property type="match status" value="1"/>
</dbReference>
<dbReference type="Gene3D" id="1.10.10.10">
    <property type="entry name" value="Winged helix-like DNA-binding domain superfamily/Winged helix DNA-binding domain"/>
    <property type="match status" value="1"/>
</dbReference>
<dbReference type="PRINTS" id="PR00364">
    <property type="entry name" value="DISEASERSIST"/>
</dbReference>
<keyword evidence="5" id="KW-1185">Reference proteome</keyword>
<proteinExistence type="predicted"/>
<dbReference type="PROSITE" id="PS51755">
    <property type="entry name" value="OMPR_PHOB"/>
    <property type="match status" value="1"/>
</dbReference>
<dbReference type="EMBL" id="JABRWJ010000003">
    <property type="protein sequence ID" value="NRF67278.1"/>
    <property type="molecule type" value="Genomic_DNA"/>
</dbReference>
<dbReference type="SUPFAM" id="SSF52540">
    <property type="entry name" value="P-loop containing nucleoside triphosphate hydrolases"/>
    <property type="match status" value="1"/>
</dbReference>
<sequence>MPEQAGACVYRFAQFELQPAERRLLIGGEPAVLAPRAFDVLLALVERANHLVTKDELYERVWPRLVVEDNNLQQQIAALRRLLGADAISTVTGRGYRFELQPQRLAERPAPTSGPSRLPLQLTSFIGREREIAEAARLLGSSRLLTLVGMGGIGKTRLSLRLAADAVDAGPEGACFVDLAPLRDPSLVANQVGQALGVQEEAGRPVLGTLCAHLQARSLLIVLDNCEHLIGACASLCDALLRAAPGLRIVATSREPLRVPGEQLYALLPMGVEPGVGTDALEPGDAVRLFIDRARLHKPDFVPGAREMPLLTELCARLEGIPLALELAAARMRTLSIADINHRLRDRFKLLTDGGRVLVERQRTMRALLDWSYELLPPDERVLCERLSVFAGGFDLAAAEGVCGDAPLAREGIVDLLSSLVDKSLVLAGQAAQGSQWRDHTRDPTRYRMLETMRDYARDKLAARAEGEREVEATAQRHCHHFLAVAKAANQGIRGPQQGAWTERVELELDNLRGAIAFALAGGVDPIIAVKFEVALLKFRLLRGHVGEGRKVIHAALELPAVRAADVAHAHALYVAAGLAANQGECTEAARLLQACLALRRGFGNPVETAATLSTLALVRLQEGDAVLAREGEEAALAIFREIGDRIGEAIGLLHLGQIEMFVDDDRLAQDRFEAGLAIAREIDHAEVRSECERMLGELALDRGDVAGARLRFAASLAVCRDAADKRNEAISLCCLARTDLADGDTAQARGKLEAAMCAFRGFDMKHEMVGCIEDFAALAQASGDTWHAVRLYATASAARERLTLTRTPRAERRLRGALALAASTLGEADFQDAMLQGRGARLDDGVRQALEAVTGVRPGRGAT</sequence>
<evidence type="ECO:0000313" key="4">
    <source>
        <dbReference type="EMBL" id="NRF67278.1"/>
    </source>
</evidence>
<organism evidence="4 5">
    <name type="scientific">Pseudaquabacterium terrae</name>
    <dbReference type="NCBI Taxonomy" id="2732868"/>
    <lineage>
        <taxon>Bacteria</taxon>
        <taxon>Pseudomonadati</taxon>
        <taxon>Pseudomonadota</taxon>
        <taxon>Betaproteobacteria</taxon>
        <taxon>Burkholderiales</taxon>
        <taxon>Sphaerotilaceae</taxon>
        <taxon>Pseudaquabacterium</taxon>
    </lineage>
</organism>
<protein>
    <submittedName>
        <fullName evidence="4">Winged helix-turn-helix domain-containing protein</fullName>
    </submittedName>
</protein>
<evidence type="ECO:0000259" key="3">
    <source>
        <dbReference type="PROSITE" id="PS51755"/>
    </source>
</evidence>
<keyword evidence="1 2" id="KW-0238">DNA-binding</keyword>
<dbReference type="PANTHER" id="PTHR47691">
    <property type="entry name" value="REGULATOR-RELATED"/>
    <property type="match status" value="1"/>
</dbReference>
<dbReference type="Gene3D" id="3.40.50.300">
    <property type="entry name" value="P-loop containing nucleotide triphosphate hydrolases"/>
    <property type="match status" value="1"/>
</dbReference>
<dbReference type="InterPro" id="IPR001867">
    <property type="entry name" value="OmpR/PhoB-type_DNA-bd"/>
</dbReference>
<dbReference type="InterPro" id="IPR027417">
    <property type="entry name" value="P-loop_NTPase"/>
</dbReference>
<dbReference type="PANTHER" id="PTHR47691:SF3">
    <property type="entry name" value="HTH-TYPE TRANSCRIPTIONAL REGULATOR RV0890C-RELATED"/>
    <property type="match status" value="1"/>
</dbReference>
<dbReference type="InterPro" id="IPR016032">
    <property type="entry name" value="Sig_transdc_resp-reg_C-effctor"/>
</dbReference>
<evidence type="ECO:0000256" key="2">
    <source>
        <dbReference type="PROSITE-ProRule" id="PRU01091"/>
    </source>
</evidence>
<evidence type="ECO:0000313" key="5">
    <source>
        <dbReference type="Proteomes" id="UP000737171"/>
    </source>
</evidence>
<dbReference type="SUPFAM" id="SSF48452">
    <property type="entry name" value="TPR-like"/>
    <property type="match status" value="1"/>
</dbReference>
<comment type="caution">
    <text evidence="4">The sequence shown here is derived from an EMBL/GenBank/DDBJ whole genome shotgun (WGS) entry which is preliminary data.</text>
</comment>
<dbReference type="RefSeq" id="WP_173122404.1">
    <property type="nucleotide sequence ID" value="NZ_JABRWJ010000003.1"/>
</dbReference>
<dbReference type="Pfam" id="PF25872">
    <property type="entry name" value="HTH_77"/>
    <property type="match status" value="1"/>
</dbReference>
<evidence type="ECO:0000256" key="1">
    <source>
        <dbReference type="ARBA" id="ARBA00023125"/>
    </source>
</evidence>
<accession>A0ABX2EF82</accession>
<dbReference type="InterPro" id="IPR036388">
    <property type="entry name" value="WH-like_DNA-bd_sf"/>
</dbReference>
<dbReference type="SMART" id="SM00862">
    <property type="entry name" value="Trans_reg_C"/>
    <property type="match status" value="1"/>
</dbReference>
<dbReference type="Pfam" id="PF13401">
    <property type="entry name" value="AAA_22"/>
    <property type="match status" value="1"/>
</dbReference>
<gene>
    <name evidence="4" type="ORF">HLB44_09810</name>
</gene>
<name>A0ABX2EF82_9BURK</name>
<dbReference type="InterPro" id="IPR011990">
    <property type="entry name" value="TPR-like_helical_dom_sf"/>
</dbReference>
<feature type="DNA-binding region" description="OmpR/PhoB-type" evidence="2">
    <location>
        <begin position="7"/>
        <end position="100"/>
    </location>
</feature>
<reference evidence="4 5" key="1">
    <citation type="submission" date="2020-05" db="EMBL/GenBank/DDBJ databases">
        <title>Aquincola sp. isolate from soil.</title>
        <authorList>
            <person name="Han J."/>
            <person name="Kim D.-U."/>
        </authorList>
    </citation>
    <scope>NUCLEOTIDE SEQUENCE [LARGE SCALE GENOMIC DNA]</scope>
    <source>
        <strain evidence="4 5">S2</strain>
    </source>
</reference>
<dbReference type="Pfam" id="PF00486">
    <property type="entry name" value="Trans_reg_C"/>
    <property type="match status" value="1"/>
</dbReference>
<dbReference type="InterPro" id="IPR049945">
    <property type="entry name" value="AAA_22"/>
</dbReference>
<dbReference type="InterPro" id="IPR058852">
    <property type="entry name" value="HTH_77"/>
</dbReference>
<feature type="domain" description="OmpR/PhoB-type" evidence="3">
    <location>
        <begin position="7"/>
        <end position="100"/>
    </location>
</feature>